<accession>A0AAD9K776</accession>
<proteinExistence type="predicted"/>
<name>A0AAD9K776_RIDPI</name>
<feature type="region of interest" description="Disordered" evidence="1">
    <location>
        <begin position="52"/>
        <end position="78"/>
    </location>
</feature>
<gene>
    <name evidence="2" type="ORF">NP493_1340g01001</name>
</gene>
<sequence length="99" mass="11711">MFLPGERNQRQWLRWSFNWTEQWTVRQKTLTSPVSQHSIDIDNTRVKLVRQLDGAQDSSSDDDGDNNDDDNDNDNKINEELMTLMMDIKEVIQESLSYF</sequence>
<protein>
    <submittedName>
        <fullName evidence="2">Uncharacterized protein</fullName>
    </submittedName>
</protein>
<dbReference type="AlphaFoldDB" id="A0AAD9K776"/>
<evidence type="ECO:0000313" key="2">
    <source>
        <dbReference type="EMBL" id="KAK2166007.1"/>
    </source>
</evidence>
<evidence type="ECO:0000256" key="1">
    <source>
        <dbReference type="SAM" id="MobiDB-lite"/>
    </source>
</evidence>
<organism evidence="2 3">
    <name type="scientific">Ridgeia piscesae</name>
    <name type="common">Tubeworm</name>
    <dbReference type="NCBI Taxonomy" id="27915"/>
    <lineage>
        <taxon>Eukaryota</taxon>
        <taxon>Metazoa</taxon>
        <taxon>Spiralia</taxon>
        <taxon>Lophotrochozoa</taxon>
        <taxon>Annelida</taxon>
        <taxon>Polychaeta</taxon>
        <taxon>Sedentaria</taxon>
        <taxon>Canalipalpata</taxon>
        <taxon>Sabellida</taxon>
        <taxon>Siboglinidae</taxon>
        <taxon>Ridgeia</taxon>
    </lineage>
</organism>
<comment type="caution">
    <text evidence="2">The sequence shown here is derived from an EMBL/GenBank/DDBJ whole genome shotgun (WGS) entry which is preliminary data.</text>
</comment>
<reference evidence="2" key="1">
    <citation type="journal article" date="2023" name="Mol. Biol. Evol.">
        <title>Third-Generation Sequencing Reveals the Adaptive Role of the Epigenome in Three Deep-Sea Polychaetes.</title>
        <authorList>
            <person name="Perez M."/>
            <person name="Aroh O."/>
            <person name="Sun Y."/>
            <person name="Lan Y."/>
            <person name="Juniper S.K."/>
            <person name="Young C.R."/>
            <person name="Angers B."/>
            <person name="Qian P.Y."/>
        </authorList>
    </citation>
    <scope>NUCLEOTIDE SEQUENCE</scope>
    <source>
        <strain evidence="2">R07B-5</strain>
    </source>
</reference>
<keyword evidence="3" id="KW-1185">Reference proteome</keyword>
<dbReference type="Proteomes" id="UP001209878">
    <property type="component" value="Unassembled WGS sequence"/>
</dbReference>
<feature type="compositionally biased region" description="Acidic residues" evidence="1">
    <location>
        <begin position="59"/>
        <end position="72"/>
    </location>
</feature>
<evidence type="ECO:0000313" key="3">
    <source>
        <dbReference type="Proteomes" id="UP001209878"/>
    </source>
</evidence>
<dbReference type="EMBL" id="JAODUO010001340">
    <property type="protein sequence ID" value="KAK2166007.1"/>
    <property type="molecule type" value="Genomic_DNA"/>
</dbReference>